<feature type="region of interest" description="Disordered" evidence="2">
    <location>
        <begin position="125"/>
        <end position="199"/>
    </location>
</feature>
<dbReference type="Proteomes" id="UP001176468">
    <property type="component" value="Unassembled WGS sequence"/>
</dbReference>
<organism evidence="4 5">
    <name type="scientific">Sphingomonas immobilis</name>
    <dbReference type="NCBI Taxonomy" id="3063997"/>
    <lineage>
        <taxon>Bacteria</taxon>
        <taxon>Pseudomonadati</taxon>
        <taxon>Pseudomonadota</taxon>
        <taxon>Alphaproteobacteria</taxon>
        <taxon>Sphingomonadales</taxon>
        <taxon>Sphingomonadaceae</taxon>
        <taxon>Sphingomonas</taxon>
    </lineage>
</organism>
<proteinExistence type="predicted"/>
<accession>A0ABT9A6V0</accession>
<feature type="region of interest" description="Disordered" evidence="2">
    <location>
        <begin position="48"/>
        <end position="76"/>
    </location>
</feature>
<comment type="caution">
    <text evidence="4">The sequence shown here is derived from an EMBL/GenBank/DDBJ whole genome shotgun (WGS) entry which is preliminary data.</text>
</comment>
<keyword evidence="3" id="KW-0732">Signal</keyword>
<evidence type="ECO:0000313" key="5">
    <source>
        <dbReference type="Proteomes" id="UP001176468"/>
    </source>
</evidence>
<dbReference type="RefSeq" id="WP_304563096.1">
    <property type="nucleotide sequence ID" value="NZ_JAUQSZ010000020.1"/>
</dbReference>
<dbReference type="InterPro" id="IPR011990">
    <property type="entry name" value="TPR-like_helical_dom_sf"/>
</dbReference>
<dbReference type="Gene3D" id="1.25.40.10">
    <property type="entry name" value="Tetratricopeptide repeat domain"/>
    <property type="match status" value="1"/>
</dbReference>
<gene>
    <name evidence="4" type="ORF">Q5H94_20390</name>
</gene>
<name>A0ABT9A6V0_9SPHN</name>
<feature type="signal peptide" evidence="3">
    <location>
        <begin position="1"/>
        <end position="23"/>
    </location>
</feature>
<keyword evidence="1" id="KW-0175">Coiled coil</keyword>
<keyword evidence="5" id="KW-1185">Reference proteome</keyword>
<reference evidence="4" key="1">
    <citation type="submission" date="2023-07" db="EMBL/GenBank/DDBJ databases">
        <authorList>
            <person name="Kim M.K."/>
        </authorList>
    </citation>
    <scope>NUCLEOTIDE SEQUENCE</scope>
    <source>
        <strain evidence="4">CA1-15</strain>
    </source>
</reference>
<evidence type="ECO:0000313" key="4">
    <source>
        <dbReference type="EMBL" id="MDO7844701.1"/>
    </source>
</evidence>
<dbReference type="Gene3D" id="1.20.5.340">
    <property type="match status" value="1"/>
</dbReference>
<feature type="chain" id="PRO_5045802696" description="TolA-binding protein" evidence="3">
    <location>
        <begin position="24"/>
        <end position="326"/>
    </location>
</feature>
<evidence type="ECO:0000256" key="1">
    <source>
        <dbReference type="SAM" id="Coils"/>
    </source>
</evidence>
<dbReference type="SUPFAM" id="SSF48452">
    <property type="entry name" value="TPR-like"/>
    <property type="match status" value="1"/>
</dbReference>
<evidence type="ECO:0000256" key="2">
    <source>
        <dbReference type="SAM" id="MobiDB-lite"/>
    </source>
</evidence>
<evidence type="ECO:0008006" key="6">
    <source>
        <dbReference type="Google" id="ProtNLM"/>
    </source>
</evidence>
<sequence>MRMQRVSWVVMAVALCGAAPAFAQTGVEGRVSRLESEMRAVQRKVFPGSGGAPYVEPQIQPQQTTGPDGLPASSPVADLSTRVNTLETRLSSLTGQIETTEHRVQVLESDFAAYKRATDARLAALEGGSRQQTTPPDGDLAPPPTRPRDTAPAPKPAPSKITPPAKPGSKPDAVQPPTTDPTRQKKIAAVDHPQTDDPAEDAYIYGYRLWQAKLYPEAEAQFKTVTTTYPKHKRASFAQNLLGRSYLDDKKPSLASLAFYDNYKKWPDGERAPESLYYLAQALGELGKPAADICKVYRELSDVYGAKISDAMKADIAKGRAASKCA</sequence>
<dbReference type="EMBL" id="JAUQSZ010000020">
    <property type="protein sequence ID" value="MDO7844701.1"/>
    <property type="molecule type" value="Genomic_DNA"/>
</dbReference>
<protein>
    <recommendedName>
        <fullName evidence="6">TolA-binding protein</fullName>
    </recommendedName>
</protein>
<feature type="coiled-coil region" evidence="1">
    <location>
        <begin position="76"/>
        <end position="110"/>
    </location>
</feature>
<evidence type="ECO:0000256" key="3">
    <source>
        <dbReference type="SAM" id="SignalP"/>
    </source>
</evidence>